<dbReference type="InterPro" id="IPR052913">
    <property type="entry name" value="Glycopeptide_resist_protein"/>
</dbReference>
<evidence type="ECO:0000259" key="2">
    <source>
        <dbReference type="Pfam" id="PF12229"/>
    </source>
</evidence>
<protein>
    <submittedName>
        <fullName evidence="3">Vancomycin resistance protein YoaR, contains peptidoglycan-binding and VanW domains</fullName>
    </submittedName>
</protein>
<dbReference type="RefSeq" id="WP_091280164.1">
    <property type="nucleotide sequence ID" value="NZ_LT629804.1"/>
</dbReference>
<dbReference type="Pfam" id="PF12229">
    <property type="entry name" value="PG_binding_4"/>
    <property type="match status" value="2"/>
</dbReference>
<evidence type="ECO:0000313" key="4">
    <source>
        <dbReference type="Proteomes" id="UP000214355"/>
    </source>
</evidence>
<gene>
    <name evidence="3" type="ORF">SAMN04489737_0803</name>
</gene>
<dbReference type="STRING" id="131112.SAMN04489737_0803"/>
<dbReference type="OrthoDB" id="9813301at2"/>
<keyword evidence="4" id="KW-1185">Reference proteome</keyword>
<dbReference type="InterPro" id="IPR007391">
    <property type="entry name" value="Vancomycin_resist_VanW"/>
</dbReference>
<dbReference type="Pfam" id="PF04294">
    <property type="entry name" value="VanW"/>
    <property type="match status" value="1"/>
</dbReference>
<evidence type="ECO:0000256" key="1">
    <source>
        <dbReference type="SAM" id="Phobius"/>
    </source>
</evidence>
<dbReference type="GeneID" id="65344541"/>
<evidence type="ECO:0000313" key="3">
    <source>
        <dbReference type="EMBL" id="SDU79252.1"/>
    </source>
</evidence>
<keyword evidence="1" id="KW-0812">Transmembrane</keyword>
<accession>A0A1H2LEJ4</accession>
<feature type="domain" description="YoaR-like putative peptidoglycan binding" evidence="2">
    <location>
        <begin position="222"/>
        <end position="322"/>
    </location>
</feature>
<feature type="transmembrane region" description="Helical" evidence="1">
    <location>
        <begin position="12"/>
        <end position="36"/>
    </location>
</feature>
<dbReference type="InterPro" id="IPR022029">
    <property type="entry name" value="YoaR-like_PG-bd"/>
</dbReference>
<sequence>MTQQRMLSILRSRYGIIGIAAIVIVIGYLALAVALANHIPAGTKVSGVDVSGLTQQQAQQTLADALDPMLHEQREVKLSNVEHDPVFLDPEGLELQVDTERTLDRLTGFSLNPLRLWRHMFGGDNFSAFVRTNSESLATQLDAISETTDRAARDATIRLEEAQPVVEKAVDGVKLDKERAADVIEQSWLTNTDAIVLPVAVTEAQVTTETATEYVDTLLTPLLEKPLSLTVKEKLVELSPAQIAAAMTIEYKDGFAFSIDSEKIRDVVEQVQPGLLTAPKDASIAIENSAVKITPAVDGEAINTEALASDMLGVAKSKNRTVTVQIDVEKPKLSTADIEGLGVKEIVAEISTPFYEDPVRSTNLRVGSSYVTNTLVRPGETFDLQTALGPLEESRGFVRSGVIVNGFPATDIGGGLSQLATNVFNVGYRAGLEDVAHKPHTVYYDRYPMGLESTIWYDQIFVKWKNTTPYGVLIESFLDGSKITTRLWSTKYYDVQLHQGQPYNFVKAQTKRNPATDCKPSTHKKDGFSVEVGRTVSLNGEQIEDSRNVVHYDPLPAVTCD</sequence>
<dbReference type="PANTHER" id="PTHR35788">
    <property type="entry name" value="EXPORTED PROTEIN-RELATED"/>
    <property type="match status" value="1"/>
</dbReference>
<keyword evidence="1" id="KW-0472">Membrane</keyword>
<organism evidence="3 4">
    <name type="scientific">Arcanobacterium phocae</name>
    <dbReference type="NCBI Taxonomy" id="131112"/>
    <lineage>
        <taxon>Bacteria</taxon>
        <taxon>Bacillati</taxon>
        <taxon>Actinomycetota</taxon>
        <taxon>Actinomycetes</taxon>
        <taxon>Actinomycetales</taxon>
        <taxon>Actinomycetaceae</taxon>
        <taxon>Arcanobacterium</taxon>
    </lineage>
</organism>
<dbReference type="PANTHER" id="PTHR35788:SF1">
    <property type="entry name" value="EXPORTED PROTEIN"/>
    <property type="match status" value="1"/>
</dbReference>
<dbReference type="Proteomes" id="UP000214355">
    <property type="component" value="Chromosome I"/>
</dbReference>
<dbReference type="AlphaFoldDB" id="A0A1H2LEJ4"/>
<dbReference type="EMBL" id="LT629804">
    <property type="protein sequence ID" value="SDU79252.1"/>
    <property type="molecule type" value="Genomic_DNA"/>
</dbReference>
<reference evidence="4" key="1">
    <citation type="submission" date="2016-10" db="EMBL/GenBank/DDBJ databases">
        <authorList>
            <person name="Varghese N."/>
            <person name="Submissions S."/>
        </authorList>
    </citation>
    <scope>NUCLEOTIDE SEQUENCE [LARGE SCALE GENOMIC DNA]</scope>
    <source>
        <strain evidence="4">DSM 10002</strain>
    </source>
</reference>
<keyword evidence="1" id="KW-1133">Transmembrane helix</keyword>
<proteinExistence type="predicted"/>
<name>A0A1H2LEJ4_9ACTO</name>
<feature type="domain" description="YoaR-like putative peptidoglycan binding" evidence="2">
    <location>
        <begin position="116"/>
        <end position="186"/>
    </location>
</feature>